<dbReference type="PROSITE" id="PS50112">
    <property type="entry name" value="PAS"/>
    <property type="match status" value="1"/>
</dbReference>
<dbReference type="SMART" id="SM00448">
    <property type="entry name" value="REC"/>
    <property type="match status" value="2"/>
</dbReference>
<dbReference type="InterPro" id="IPR003594">
    <property type="entry name" value="HATPase_dom"/>
</dbReference>
<organism evidence="16 17">
    <name type="scientific">Cellulosimicrobium cellulans</name>
    <name type="common">Arthrobacter luteus</name>
    <dbReference type="NCBI Taxonomy" id="1710"/>
    <lineage>
        <taxon>Bacteria</taxon>
        <taxon>Bacillati</taxon>
        <taxon>Actinomycetota</taxon>
        <taxon>Actinomycetes</taxon>
        <taxon>Micrococcales</taxon>
        <taxon>Promicromonosporaceae</taxon>
        <taxon>Cellulosimicrobium</taxon>
    </lineage>
</organism>
<dbReference type="InterPro" id="IPR035965">
    <property type="entry name" value="PAS-like_dom_sf"/>
</dbReference>
<evidence type="ECO:0000259" key="14">
    <source>
        <dbReference type="PROSITE" id="PS50112"/>
    </source>
</evidence>
<comment type="catalytic activity">
    <reaction evidence="1">
        <text>ATP + protein L-histidine = ADP + protein N-phospho-L-histidine.</text>
        <dbReference type="EC" id="2.7.13.3"/>
    </reaction>
</comment>
<feature type="domain" description="PAS" evidence="14">
    <location>
        <begin position="336"/>
        <end position="411"/>
    </location>
</feature>
<protein>
    <recommendedName>
        <fullName evidence="4">histidine kinase</fullName>
        <ecNumber evidence="4">2.7.13.3</ecNumber>
    </recommendedName>
</protein>
<evidence type="ECO:0000256" key="1">
    <source>
        <dbReference type="ARBA" id="ARBA00000085"/>
    </source>
</evidence>
<feature type="domain" description="Response regulatory" evidence="13">
    <location>
        <begin position="834"/>
        <end position="951"/>
    </location>
</feature>
<evidence type="ECO:0000256" key="2">
    <source>
        <dbReference type="ARBA" id="ARBA00001968"/>
    </source>
</evidence>
<dbReference type="Gene3D" id="3.40.50.2300">
    <property type="match status" value="2"/>
</dbReference>
<comment type="cofactor">
    <cofactor evidence="2">
        <name>a divalent metal cation</name>
        <dbReference type="ChEBI" id="CHEBI:60240"/>
    </cofactor>
</comment>
<dbReference type="GO" id="GO:0005509">
    <property type="term" value="F:calcium ion binding"/>
    <property type="evidence" value="ECO:0007669"/>
    <property type="project" value="UniProtKB-ARBA"/>
</dbReference>
<evidence type="ECO:0000259" key="12">
    <source>
        <dbReference type="PROSITE" id="PS50109"/>
    </source>
</evidence>
<dbReference type="SMART" id="SM00388">
    <property type="entry name" value="HisKA"/>
    <property type="match status" value="1"/>
</dbReference>
<keyword evidence="5 10" id="KW-0597">Phosphoprotein</keyword>
<comment type="caution">
    <text evidence="16">The sequence shown here is derived from an EMBL/GenBank/DDBJ whole genome shotgun (WGS) entry which is preliminary data.</text>
</comment>
<evidence type="ECO:0000313" key="16">
    <source>
        <dbReference type="EMBL" id="GED10245.1"/>
    </source>
</evidence>
<evidence type="ECO:0000259" key="13">
    <source>
        <dbReference type="PROSITE" id="PS50110"/>
    </source>
</evidence>
<name>A0A4Y4E2Z9_CELCE</name>
<dbReference type="InterPro" id="IPR003661">
    <property type="entry name" value="HisK_dim/P_dom"/>
</dbReference>
<feature type="transmembrane region" description="Helical" evidence="11">
    <location>
        <begin position="263"/>
        <end position="283"/>
    </location>
</feature>
<dbReference type="InterPro" id="IPR036097">
    <property type="entry name" value="HisK_dim/P_sf"/>
</dbReference>
<accession>A0A4Y4E2Z9</accession>
<keyword evidence="8" id="KW-0902">Two-component regulatory system</keyword>
<dbReference type="InterPro" id="IPR004358">
    <property type="entry name" value="Sig_transdc_His_kin-like_C"/>
</dbReference>
<feature type="domain" description="PAC" evidence="15">
    <location>
        <begin position="414"/>
        <end position="466"/>
    </location>
</feature>
<dbReference type="InterPro" id="IPR011006">
    <property type="entry name" value="CheY-like_superfamily"/>
</dbReference>
<evidence type="ECO:0000256" key="4">
    <source>
        <dbReference type="ARBA" id="ARBA00012438"/>
    </source>
</evidence>
<feature type="transmembrane region" description="Helical" evidence="11">
    <location>
        <begin position="197"/>
        <end position="217"/>
    </location>
</feature>
<evidence type="ECO:0000256" key="6">
    <source>
        <dbReference type="ARBA" id="ARBA00022679"/>
    </source>
</evidence>
<dbReference type="Pfam" id="PF00512">
    <property type="entry name" value="HisKA"/>
    <property type="match status" value="1"/>
</dbReference>
<keyword evidence="6" id="KW-0808">Transferase</keyword>
<feature type="transmembrane region" description="Helical" evidence="11">
    <location>
        <begin position="14"/>
        <end position="32"/>
    </location>
</feature>
<feature type="transmembrane region" description="Helical" evidence="11">
    <location>
        <begin position="132"/>
        <end position="152"/>
    </location>
</feature>
<dbReference type="PROSITE" id="PS50110">
    <property type="entry name" value="RESPONSE_REGULATORY"/>
    <property type="match status" value="2"/>
</dbReference>
<comment type="subcellular location">
    <subcellularLocation>
        <location evidence="3">Cell membrane</location>
    </subcellularLocation>
</comment>
<dbReference type="SUPFAM" id="SSF55874">
    <property type="entry name" value="ATPase domain of HSP90 chaperone/DNA topoisomerase II/histidine kinase"/>
    <property type="match status" value="1"/>
</dbReference>
<keyword evidence="11" id="KW-1133">Transmembrane helix</keyword>
<dbReference type="SMART" id="SM00387">
    <property type="entry name" value="HATPase_c"/>
    <property type="match status" value="1"/>
</dbReference>
<dbReference type="GO" id="GO:0005886">
    <property type="term" value="C:plasma membrane"/>
    <property type="evidence" value="ECO:0007669"/>
    <property type="project" value="UniProtKB-SubCell"/>
</dbReference>
<dbReference type="PROSITE" id="PS50109">
    <property type="entry name" value="HIS_KIN"/>
    <property type="match status" value="1"/>
</dbReference>
<evidence type="ECO:0000256" key="10">
    <source>
        <dbReference type="PROSITE-ProRule" id="PRU00169"/>
    </source>
</evidence>
<reference evidence="16 17" key="1">
    <citation type="submission" date="2019-06" db="EMBL/GenBank/DDBJ databases">
        <title>Whole genome shotgun sequence of Cellulosimicrobium cellulans NBRC 15516.</title>
        <authorList>
            <person name="Hosoyama A."/>
            <person name="Uohara A."/>
            <person name="Ohji S."/>
            <person name="Ichikawa N."/>
        </authorList>
    </citation>
    <scope>NUCLEOTIDE SEQUENCE [LARGE SCALE GENOMIC DNA]</scope>
    <source>
        <strain evidence="16 17">NBRC 15516</strain>
    </source>
</reference>
<feature type="transmembrane region" description="Helical" evidence="11">
    <location>
        <begin position="295"/>
        <end position="313"/>
    </location>
</feature>
<dbReference type="PANTHER" id="PTHR43047">
    <property type="entry name" value="TWO-COMPONENT HISTIDINE PROTEIN KINASE"/>
    <property type="match status" value="1"/>
</dbReference>
<feature type="domain" description="Histidine kinase" evidence="12">
    <location>
        <begin position="470"/>
        <end position="688"/>
    </location>
</feature>
<feature type="transmembrane region" description="Helical" evidence="11">
    <location>
        <begin position="103"/>
        <end position="120"/>
    </location>
</feature>
<gene>
    <name evidence="16" type="ORF">CCE02nite_22440</name>
</gene>
<dbReference type="RefSeq" id="WP_141389731.1">
    <property type="nucleotide sequence ID" value="NZ_BJNZ01000013.1"/>
</dbReference>
<sequence length="970" mass="102375">MEQQRAGTGARDPFVRWCWVVGVALAVLVVVLASPLDASTRRGIAQLSLVGAGAIAAASCGWRAARSTGRRRQAWSLLSIGGAVGLVGNVYAGVIGDPTTGDVAYIAALLLGVVGLAFFPTVRPRGKEIGRMLLDSVVVGGSVLYIALYAVTLRDVGTQEPGSAALTAYLLPVVDALLATFAVLVLTRSSASERVPLVLVGTGFVLYAVADVAFALLSADGSFTFGSPVDVGWVGGYLMIALAARHRAASGSPVAPRPAEGSAVLGTTVTFCLFLGAALVRVAQSADGVSWLSNLLWVVVLVAVVARQILVVADNESLLHGLERRVEERTAQLRALASERARTLESVADGIYGVDPDGRVTFVNAAGARTLGASPESLIGHEAHALFHAPDADGLPYPLATCYITEAVRDGVTAVAEDDVYRRPDGQDVPVEVTASPLRDDGRILGAVVVFRDVTDRREVERLKDEFVSIVSHELRTPLTSIRGALGLLDSGALGELPDASARMVHVARSSSDRLSRLVDDILDIERMDSGTTPLEHADHDLAQLVATATDQVRMLASDAGVEIVQQDTDFLVHVDADRVVQMLTNLLGNAVKFSPPGSTVRVSARTRGDLVELRVDDEGRGIPPDKLEAIFRRFEQVDASDSRERGGSGLGLAISQSIVERHGGRIWATSEGNGTGSSFYATLPLSALPASPPTTPDDDEPAAVPTIGQPRVVVVDDDAYVVDVLRAVLESRGYEVIGVTEGAHAFDAVEAARPAAVVLDLAMPGRDGHDVLRRIRQSVATADVPVVIVSGSRPAQAETTASLADGWLVKPVGPTELESTVRDVIALRPHHARVLVVEDDPELGEVLRTLLQGAGLVVTLARSVGEARASLATDDEPALVVLDLTLPDGGGRELVASLRQDGHLRRIPLVVYSGARLDPRAQDELRLGRTVFLRKERTTPEGLLESVLDLLDTAVGRPGAGDGDEEHEN</sequence>
<dbReference type="FunFam" id="3.30.565.10:FF:000006">
    <property type="entry name" value="Sensor histidine kinase WalK"/>
    <property type="match status" value="1"/>
</dbReference>
<dbReference type="AlphaFoldDB" id="A0A4Y4E2Z9"/>
<evidence type="ECO:0000256" key="8">
    <source>
        <dbReference type="ARBA" id="ARBA00023012"/>
    </source>
</evidence>
<dbReference type="NCBIfam" id="TIGR00229">
    <property type="entry name" value="sensory_box"/>
    <property type="match status" value="1"/>
</dbReference>
<dbReference type="CDD" id="cd16922">
    <property type="entry name" value="HATPase_EvgS-ArcB-TorS-like"/>
    <property type="match status" value="1"/>
</dbReference>
<dbReference type="Gene3D" id="3.30.450.20">
    <property type="entry name" value="PAS domain"/>
    <property type="match status" value="1"/>
</dbReference>
<dbReference type="PROSITE" id="PS50113">
    <property type="entry name" value="PAC"/>
    <property type="match status" value="1"/>
</dbReference>
<evidence type="ECO:0000256" key="5">
    <source>
        <dbReference type="ARBA" id="ARBA00022553"/>
    </source>
</evidence>
<feature type="transmembrane region" description="Helical" evidence="11">
    <location>
        <begin position="44"/>
        <end position="62"/>
    </location>
</feature>
<dbReference type="InterPro" id="IPR000700">
    <property type="entry name" value="PAS-assoc_C"/>
</dbReference>
<dbReference type="Pfam" id="PF00072">
    <property type="entry name" value="Response_reg"/>
    <property type="match status" value="2"/>
</dbReference>
<dbReference type="Proteomes" id="UP000316659">
    <property type="component" value="Unassembled WGS sequence"/>
</dbReference>
<dbReference type="SMART" id="SM00086">
    <property type="entry name" value="PAC"/>
    <property type="match status" value="1"/>
</dbReference>
<evidence type="ECO:0000256" key="9">
    <source>
        <dbReference type="ARBA" id="ARBA00023136"/>
    </source>
</evidence>
<dbReference type="SMART" id="SM00091">
    <property type="entry name" value="PAS"/>
    <property type="match status" value="1"/>
</dbReference>
<feature type="modified residue" description="4-aspartylphosphate" evidence="10">
    <location>
        <position position="761"/>
    </location>
</feature>
<dbReference type="InterPro" id="IPR001610">
    <property type="entry name" value="PAC"/>
</dbReference>
<dbReference type="PANTHER" id="PTHR43047:SF72">
    <property type="entry name" value="OSMOSENSING HISTIDINE PROTEIN KINASE SLN1"/>
    <property type="match status" value="1"/>
</dbReference>
<dbReference type="PRINTS" id="PR00344">
    <property type="entry name" value="BCTRLSENSOR"/>
</dbReference>
<dbReference type="EC" id="2.7.13.3" evidence="4"/>
<dbReference type="InterPro" id="IPR036890">
    <property type="entry name" value="HATPase_C_sf"/>
</dbReference>
<dbReference type="CDD" id="cd00130">
    <property type="entry name" value="PAS"/>
    <property type="match status" value="1"/>
</dbReference>
<dbReference type="SUPFAM" id="SSF52172">
    <property type="entry name" value="CheY-like"/>
    <property type="match status" value="2"/>
</dbReference>
<evidence type="ECO:0000256" key="7">
    <source>
        <dbReference type="ARBA" id="ARBA00022777"/>
    </source>
</evidence>
<evidence type="ECO:0000313" key="17">
    <source>
        <dbReference type="Proteomes" id="UP000316659"/>
    </source>
</evidence>
<evidence type="ECO:0000256" key="3">
    <source>
        <dbReference type="ARBA" id="ARBA00004236"/>
    </source>
</evidence>
<feature type="domain" description="Response regulatory" evidence="13">
    <location>
        <begin position="712"/>
        <end position="826"/>
    </location>
</feature>
<evidence type="ECO:0000256" key="11">
    <source>
        <dbReference type="SAM" id="Phobius"/>
    </source>
</evidence>
<dbReference type="Gene3D" id="1.10.287.130">
    <property type="match status" value="1"/>
</dbReference>
<dbReference type="InterPro" id="IPR005467">
    <property type="entry name" value="His_kinase_dom"/>
</dbReference>
<evidence type="ECO:0000259" key="15">
    <source>
        <dbReference type="PROSITE" id="PS50113"/>
    </source>
</evidence>
<dbReference type="SUPFAM" id="SSF47384">
    <property type="entry name" value="Homodimeric domain of signal transducing histidine kinase"/>
    <property type="match status" value="1"/>
</dbReference>
<feature type="transmembrane region" description="Helical" evidence="11">
    <location>
        <begin position="74"/>
        <end position="91"/>
    </location>
</feature>
<keyword evidence="9 11" id="KW-0472">Membrane</keyword>
<dbReference type="FunFam" id="1.10.287.130:FF:000001">
    <property type="entry name" value="Two-component sensor histidine kinase"/>
    <property type="match status" value="1"/>
</dbReference>
<dbReference type="GO" id="GO:0000155">
    <property type="term" value="F:phosphorelay sensor kinase activity"/>
    <property type="evidence" value="ECO:0007669"/>
    <property type="project" value="InterPro"/>
</dbReference>
<dbReference type="Pfam" id="PF02518">
    <property type="entry name" value="HATPase_c"/>
    <property type="match status" value="1"/>
</dbReference>
<dbReference type="InterPro" id="IPR001789">
    <property type="entry name" value="Sig_transdc_resp-reg_receiver"/>
</dbReference>
<keyword evidence="7" id="KW-0418">Kinase</keyword>
<dbReference type="Pfam" id="PF08448">
    <property type="entry name" value="PAS_4"/>
    <property type="match status" value="1"/>
</dbReference>
<feature type="transmembrane region" description="Helical" evidence="11">
    <location>
        <begin position="164"/>
        <end position="185"/>
    </location>
</feature>
<dbReference type="CDD" id="cd00082">
    <property type="entry name" value="HisKA"/>
    <property type="match status" value="1"/>
</dbReference>
<proteinExistence type="predicted"/>
<dbReference type="EMBL" id="BJNZ01000013">
    <property type="protein sequence ID" value="GED10245.1"/>
    <property type="molecule type" value="Genomic_DNA"/>
</dbReference>
<dbReference type="InterPro" id="IPR013656">
    <property type="entry name" value="PAS_4"/>
</dbReference>
<dbReference type="InterPro" id="IPR000014">
    <property type="entry name" value="PAS"/>
</dbReference>
<dbReference type="Gene3D" id="3.30.565.10">
    <property type="entry name" value="Histidine kinase-like ATPase, C-terminal domain"/>
    <property type="match status" value="1"/>
</dbReference>
<feature type="modified residue" description="4-aspartylphosphate" evidence="10">
    <location>
        <position position="884"/>
    </location>
</feature>
<dbReference type="SUPFAM" id="SSF55785">
    <property type="entry name" value="PYP-like sensor domain (PAS domain)"/>
    <property type="match status" value="1"/>
</dbReference>
<dbReference type="GO" id="GO:0009927">
    <property type="term" value="F:histidine phosphotransfer kinase activity"/>
    <property type="evidence" value="ECO:0007669"/>
    <property type="project" value="TreeGrafter"/>
</dbReference>
<keyword evidence="11" id="KW-0812">Transmembrane</keyword>